<dbReference type="Proteomes" id="UP000886602">
    <property type="component" value="Unassembled WGS sequence"/>
</dbReference>
<name>A0A9D7FGS1_9RHOO</name>
<accession>A0A9D7FGS1</accession>
<dbReference type="EMBL" id="JADJNC010000002">
    <property type="protein sequence ID" value="MBK7421691.1"/>
    <property type="molecule type" value="Genomic_DNA"/>
</dbReference>
<organism evidence="1 2">
    <name type="scientific">Candidatus Propionivibrio dominans</name>
    <dbReference type="NCBI Taxonomy" id="2954373"/>
    <lineage>
        <taxon>Bacteria</taxon>
        <taxon>Pseudomonadati</taxon>
        <taxon>Pseudomonadota</taxon>
        <taxon>Betaproteobacteria</taxon>
        <taxon>Rhodocyclales</taxon>
        <taxon>Rhodocyclaceae</taxon>
        <taxon>Propionivibrio</taxon>
    </lineage>
</organism>
<evidence type="ECO:0000313" key="2">
    <source>
        <dbReference type="Proteomes" id="UP000886602"/>
    </source>
</evidence>
<proteinExistence type="predicted"/>
<protein>
    <submittedName>
        <fullName evidence="1">Uncharacterized protein</fullName>
    </submittedName>
</protein>
<reference evidence="1" key="1">
    <citation type="submission" date="2020-10" db="EMBL/GenBank/DDBJ databases">
        <title>Connecting structure to function with the recovery of over 1000 high-quality activated sludge metagenome-assembled genomes encoding full-length rRNA genes using long-read sequencing.</title>
        <authorList>
            <person name="Singleton C.M."/>
            <person name="Petriglieri F."/>
            <person name="Kristensen J.M."/>
            <person name="Kirkegaard R.H."/>
            <person name="Michaelsen T.Y."/>
            <person name="Andersen M.H."/>
            <person name="Karst S.M."/>
            <person name="Dueholm M.S."/>
            <person name="Nielsen P.H."/>
            <person name="Albertsen M."/>
        </authorList>
    </citation>
    <scope>NUCLEOTIDE SEQUENCE</scope>
    <source>
        <strain evidence="1">EsbW_18-Q3-R4-48_MAXAC.044</strain>
    </source>
</reference>
<gene>
    <name evidence="1" type="ORF">IPJ48_00550</name>
</gene>
<comment type="caution">
    <text evidence="1">The sequence shown here is derived from an EMBL/GenBank/DDBJ whole genome shotgun (WGS) entry which is preliminary data.</text>
</comment>
<sequence>MSRHYIRLMHQGQPVLVVAGYDRPLRELFLQVFLCQESGPAGDDDIVYDSLHEPALDWTVIGTLTDKLTALGICVPEKLIEAVYLDQRFTTGNVVVWHHADQAPEVLHTNRA</sequence>
<dbReference type="AlphaFoldDB" id="A0A9D7FGS1"/>
<evidence type="ECO:0000313" key="1">
    <source>
        <dbReference type="EMBL" id="MBK7421691.1"/>
    </source>
</evidence>